<dbReference type="InterPro" id="IPR050627">
    <property type="entry name" value="Nitroreductase/BluB"/>
</dbReference>
<comment type="caution">
    <text evidence="2">The sequence shown here is derived from an EMBL/GenBank/DDBJ whole genome shotgun (WGS) entry which is preliminary data.</text>
</comment>
<feature type="region of interest" description="Disordered" evidence="1">
    <location>
        <begin position="329"/>
        <end position="353"/>
    </location>
</feature>
<organism evidence="2 3">
    <name type="scientific">Jatrophihabitans lederbergiae</name>
    <dbReference type="NCBI Taxonomy" id="3075547"/>
    <lineage>
        <taxon>Bacteria</taxon>
        <taxon>Bacillati</taxon>
        <taxon>Actinomycetota</taxon>
        <taxon>Actinomycetes</taxon>
        <taxon>Jatrophihabitantales</taxon>
        <taxon>Jatrophihabitantaceae</taxon>
        <taxon>Jatrophihabitans</taxon>
    </lineage>
</organism>
<evidence type="ECO:0000313" key="2">
    <source>
        <dbReference type="EMBL" id="MDT0263631.1"/>
    </source>
</evidence>
<protein>
    <submittedName>
        <fullName evidence="2">Nitroreductase family protein</fullName>
    </submittedName>
</protein>
<keyword evidence="3" id="KW-1185">Reference proteome</keyword>
<feature type="region of interest" description="Disordered" evidence="1">
    <location>
        <begin position="1"/>
        <end position="23"/>
    </location>
</feature>
<dbReference type="Gene3D" id="3.40.109.10">
    <property type="entry name" value="NADH Oxidase"/>
    <property type="match status" value="1"/>
</dbReference>
<accession>A0ABU2JFW2</accession>
<name>A0ABU2JFW2_9ACTN</name>
<dbReference type="InterPro" id="IPR000415">
    <property type="entry name" value="Nitroreductase-like"/>
</dbReference>
<feature type="compositionally biased region" description="Basic and acidic residues" evidence="1">
    <location>
        <begin position="1"/>
        <end position="10"/>
    </location>
</feature>
<gene>
    <name evidence="2" type="ORF">RM423_19820</name>
</gene>
<sequence length="353" mass="39004">MSGVESRRAAGVDPATRTNPGEAFDPRLVSRVVAMACRAPSLHNTQPWTWRLHGDRLELRADRDRQLRVADPDGHSLRISCGAALALAELAFAGEGWLLHIERLPDPDQPDLLASFTDPHPHESTAAEREMLAAAARRYSERRPFKPGAVRDDVVEALRAAADGEGVYAHFPVREDEKLNLAVAVSWADRVERRDAAYIAEMTRWLRDADVHTEGVPSSAIPHVSAGHPRHTDVPLRDFEVGLSGREQIQADVDERPLIAVVLTESDTPREQLAAGGSMMRLMLQAERTGLASCPLSQAVDLLAFRARVQTLMGWTSYPQMMLRIGYPRPGQPARGRSPRRPVADQLDVAQTR</sequence>
<dbReference type="PANTHER" id="PTHR23026">
    <property type="entry name" value="NADPH NITROREDUCTASE"/>
    <property type="match status" value="1"/>
</dbReference>
<dbReference type="RefSeq" id="WP_311424777.1">
    <property type="nucleotide sequence ID" value="NZ_JAVREH010000045.1"/>
</dbReference>
<dbReference type="SUPFAM" id="SSF55469">
    <property type="entry name" value="FMN-dependent nitroreductase-like"/>
    <property type="match status" value="2"/>
</dbReference>
<dbReference type="NCBIfam" id="NF047509">
    <property type="entry name" value="Rv3131_FMN_oxido"/>
    <property type="match status" value="1"/>
</dbReference>
<dbReference type="Proteomes" id="UP001183176">
    <property type="component" value="Unassembled WGS sequence"/>
</dbReference>
<dbReference type="EMBL" id="JAVREH010000045">
    <property type="protein sequence ID" value="MDT0263631.1"/>
    <property type="molecule type" value="Genomic_DNA"/>
</dbReference>
<dbReference type="PANTHER" id="PTHR23026:SF123">
    <property type="entry name" value="NAD(P)H NITROREDUCTASE RV3131-RELATED"/>
    <property type="match status" value="1"/>
</dbReference>
<proteinExistence type="predicted"/>
<reference evidence="3" key="1">
    <citation type="submission" date="2023-07" db="EMBL/GenBank/DDBJ databases">
        <title>30 novel species of actinomycetes from the DSMZ collection.</title>
        <authorList>
            <person name="Nouioui I."/>
        </authorList>
    </citation>
    <scope>NUCLEOTIDE SEQUENCE [LARGE SCALE GENOMIC DNA]</scope>
    <source>
        <strain evidence="3">DSM 44399</strain>
    </source>
</reference>
<evidence type="ECO:0000256" key="1">
    <source>
        <dbReference type="SAM" id="MobiDB-lite"/>
    </source>
</evidence>
<evidence type="ECO:0000313" key="3">
    <source>
        <dbReference type="Proteomes" id="UP001183176"/>
    </source>
</evidence>